<evidence type="ECO:0000313" key="1">
    <source>
        <dbReference type="EMBL" id="KAI4301504.1"/>
    </source>
</evidence>
<name>A0ACB9KVM1_BAUVA</name>
<proteinExistence type="predicted"/>
<gene>
    <name evidence="1" type="ORF">L6164_034778</name>
</gene>
<dbReference type="Proteomes" id="UP000828941">
    <property type="component" value="Chromosome 13"/>
</dbReference>
<reference evidence="1 2" key="1">
    <citation type="journal article" date="2022" name="DNA Res.">
        <title>Chromosomal-level genome assembly of the orchid tree Bauhinia variegata (Leguminosae; Cercidoideae) supports the allotetraploid origin hypothesis of Bauhinia.</title>
        <authorList>
            <person name="Zhong Y."/>
            <person name="Chen Y."/>
            <person name="Zheng D."/>
            <person name="Pang J."/>
            <person name="Liu Y."/>
            <person name="Luo S."/>
            <person name="Meng S."/>
            <person name="Qian L."/>
            <person name="Wei D."/>
            <person name="Dai S."/>
            <person name="Zhou R."/>
        </authorList>
    </citation>
    <scope>NUCLEOTIDE SEQUENCE [LARGE SCALE GENOMIC DNA]</scope>
    <source>
        <strain evidence="1">BV-YZ2020</strain>
    </source>
</reference>
<protein>
    <submittedName>
        <fullName evidence="1">Uncharacterized protein</fullName>
    </submittedName>
</protein>
<sequence>MMRLHKVYHRLSLLPFSPNPSLLLLTPPLCLRCLRRRTVKFTNISSMATSRFRNIVPLSAMLAEDGGDGGSNGSVSPSTATSTSINYDGRLKCIFLFYTIIYVLDLEYCKVDLIIAFPVTYSI</sequence>
<organism evidence="1 2">
    <name type="scientific">Bauhinia variegata</name>
    <name type="common">Purple orchid tree</name>
    <name type="synonym">Phanera variegata</name>
    <dbReference type="NCBI Taxonomy" id="167791"/>
    <lineage>
        <taxon>Eukaryota</taxon>
        <taxon>Viridiplantae</taxon>
        <taxon>Streptophyta</taxon>
        <taxon>Embryophyta</taxon>
        <taxon>Tracheophyta</taxon>
        <taxon>Spermatophyta</taxon>
        <taxon>Magnoliopsida</taxon>
        <taxon>eudicotyledons</taxon>
        <taxon>Gunneridae</taxon>
        <taxon>Pentapetalae</taxon>
        <taxon>rosids</taxon>
        <taxon>fabids</taxon>
        <taxon>Fabales</taxon>
        <taxon>Fabaceae</taxon>
        <taxon>Cercidoideae</taxon>
        <taxon>Cercideae</taxon>
        <taxon>Bauhiniinae</taxon>
        <taxon>Bauhinia</taxon>
    </lineage>
</organism>
<dbReference type="EMBL" id="CM039438">
    <property type="protein sequence ID" value="KAI4301504.1"/>
    <property type="molecule type" value="Genomic_DNA"/>
</dbReference>
<accession>A0ACB9KVM1</accession>
<comment type="caution">
    <text evidence="1">The sequence shown here is derived from an EMBL/GenBank/DDBJ whole genome shotgun (WGS) entry which is preliminary data.</text>
</comment>
<evidence type="ECO:0000313" key="2">
    <source>
        <dbReference type="Proteomes" id="UP000828941"/>
    </source>
</evidence>
<keyword evidence="2" id="KW-1185">Reference proteome</keyword>